<keyword evidence="2 9" id="KW-0489">Methyltransferase</keyword>
<gene>
    <name evidence="8" type="ORF">EZS27_017325</name>
    <name evidence="9" type="ORF">EZS27_017335</name>
</gene>
<sequence length="151" mass="17420">MSAKSANPVFLKHVIDALKPNGKAAVIVPDSVLFSNDNDNIKVRRELVEECEVEAVIQLDTSTFAPYTKQPTSIIIFNKIRKTNNIWFFDLINDGFSETGKRYPVDKNDIPNLRILWYDKADSDKSFTLENKKINKDNYKLFLNFYKTLPL</sequence>
<accession>A0A5J4RML5</accession>
<evidence type="ECO:0000313" key="9">
    <source>
        <dbReference type="EMBL" id="KAA6334350.1"/>
    </source>
</evidence>
<dbReference type="GO" id="GO:0003677">
    <property type="term" value="F:DNA binding"/>
    <property type="evidence" value="ECO:0007669"/>
    <property type="project" value="InterPro"/>
</dbReference>
<proteinExistence type="predicted"/>
<dbReference type="PANTHER" id="PTHR42933:SF3">
    <property type="entry name" value="TYPE I RESTRICTION ENZYME MJAVIII METHYLASE SUBUNIT"/>
    <property type="match status" value="1"/>
</dbReference>
<evidence type="ECO:0000313" key="8">
    <source>
        <dbReference type="EMBL" id="KAA6334340.1"/>
    </source>
</evidence>
<dbReference type="AlphaFoldDB" id="A0A5J4RML5"/>
<evidence type="ECO:0000259" key="7">
    <source>
        <dbReference type="Pfam" id="PF02384"/>
    </source>
</evidence>
<dbReference type="InterPro" id="IPR029063">
    <property type="entry name" value="SAM-dependent_MTases_sf"/>
</dbReference>
<dbReference type="GO" id="GO:0009307">
    <property type="term" value="P:DNA restriction-modification system"/>
    <property type="evidence" value="ECO:0007669"/>
    <property type="project" value="UniProtKB-KW"/>
</dbReference>
<evidence type="ECO:0000256" key="4">
    <source>
        <dbReference type="ARBA" id="ARBA00022691"/>
    </source>
</evidence>
<dbReference type="PANTHER" id="PTHR42933">
    <property type="entry name" value="SLR6095 PROTEIN"/>
    <property type="match status" value="1"/>
</dbReference>
<dbReference type="GO" id="GO:0032259">
    <property type="term" value="P:methylation"/>
    <property type="evidence" value="ECO:0007669"/>
    <property type="project" value="UniProtKB-KW"/>
</dbReference>
<dbReference type="EMBL" id="SNRY01001008">
    <property type="protein sequence ID" value="KAA6334350.1"/>
    <property type="molecule type" value="Genomic_DNA"/>
</dbReference>
<dbReference type="EC" id="2.1.1.72" evidence="1"/>
<reference evidence="9" key="1">
    <citation type="submission" date="2019-03" db="EMBL/GenBank/DDBJ databases">
        <title>Single cell metagenomics reveals metabolic interactions within the superorganism composed of flagellate Streblomastix strix and complex community of Bacteroidetes bacteria on its surface.</title>
        <authorList>
            <person name="Treitli S.C."/>
            <person name="Kolisko M."/>
            <person name="Husnik F."/>
            <person name="Keeling P."/>
            <person name="Hampl V."/>
        </authorList>
    </citation>
    <scope>NUCLEOTIDE SEQUENCE</scope>
    <source>
        <strain evidence="9">STM</strain>
    </source>
</reference>
<evidence type="ECO:0000256" key="5">
    <source>
        <dbReference type="ARBA" id="ARBA00022747"/>
    </source>
</evidence>
<evidence type="ECO:0000256" key="1">
    <source>
        <dbReference type="ARBA" id="ARBA00011900"/>
    </source>
</evidence>
<keyword evidence="3 9" id="KW-0808">Transferase</keyword>
<evidence type="ECO:0000256" key="2">
    <source>
        <dbReference type="ARBA" id="ARBA00022603"/>
    </source>
</evidence>
<dbReference type="InterPro" id="IPR051537">
    <property type="entry name" value="DNA_Adenine_Mtase"/>
</dbReference>
<organism evidence="9">
    <name type="scientific">termite gut metagenome</name>
    <dbReference type="NCBI Taxonomy" id="433724"/>
    <lineage>
        <taxon>unclassified sequences</taxon>
        <taxon>metagenomes</taxon>
        <taxon>organismal metagenomes</taxon>
    </lineage>
</organism>
<feature type="domain" description="DNA methylase adenine-specific" evidence="7">
    <location>
        <begin position="3"/>
        <end position="146"/>
    </location>
</feature>
<keyword evidence="4" id="KW-0949">S-adenosyl-L-methionine</keyword>
<dbReference type="GO" id="GO:0009007">
    <property type="term" value="F:site-specific DNA-methyltransferase (adenine-specific) activity"/>
    <property type="evidence" value="ECO:0007669"/>
    <property type="project" value="UniProtKB-EC"/>
</dbReference>
<comment type="catalytic activity">
    <reaction evidence="6">
        <text>a 2'-deoxyadenosine in DNA + S-adenosyl-L-methionine = an N(6)-methyl-2'-deoxyadenosine in DNA + S-adenosyl-L-homocysteine + H(+)</text>
        <dbReference type="Rhea" id="RHEA:15197"/>
        <dbReference type="Rhea" id="RHEA-COMP:12418"/>
        <dbReference type="Rhea" id="RHEA-COMP:12419"/>
        <dbReference type="ChEBI" id="CHEBI:15378"/>
        <dbReference type="ChEBI" id="CHEBI:57856"/>
        <dbReference type="ChEBI" id="CHEBI:59789"/>
        <dbReference type="ChEBI" id="CHEBI:90615"/>
        <dbReference type="ChEBI" id="CHEBI:90616"/>
        <dbReference type="EC" id="2.1.1.72"/>
    </reaction>
</comment>
<dbReference type="Pfam" id="PF02384">
    <property type="entry name" value="N6_Mtase"/>
    <property type="match status" value="1"/>
</dbReference>
<name>A0A5J4RML5_9ZZZZ</name>
<evidence type="ECO:0000256" key="6">
    <source>
        <dbReference type="ARBA" id="ARBA00047942"/>
    </source>
</evidence>
<evidence type="ECO:0000256" key="3">
    <source>
        <dbReference type="ARBA" id="ARBA00022679"/>
    </source>
</evidence>
<dbReference type="EMBL" id="SNRY01001008">
    <property type="protein sequence ID" value="KAA6334340.1"/>
    <property type="molecule type" value="Genomic_DNA"/>
</dbReference>
<dbReference type="SUPFAM" id="SSF53335">
    <property type="entry name" value="S-adenosyl-L-methionine-dependent methyltransferases"/>
    <property type="match status" value="1"/>
</dbReference>
<dbReference type="InterPro" id="IPR003356">
    <property type="entry name" value="DNA_methylase_A-5"/>
</dbReference>
<dbReference type="GO" id="GO:0008170">
    <property type="term" value="F:N-methyltransferase activity"/>
    <property type="evidence" value="ECO:0007669"/>
    <property type="project" value="InterPro"/>
</dbReference>
<protein>
    <recommendedName>
        <fullName evidence="1">site-specific DNA-methyltransferase (adenine-specific)</fullName>
        <ecNumber evidence="1">2.1.1.72</ecNumber>
    </recommendedName>
</protein>
<keyword evidence="5" id="KW-0680">Restriction system</keyword>
<dbReference type="Gene3D" id="3.40.50.150">
    <property type="entry name" value="Vaccinia Virus protein VP39"/>
    <property type="match status" value="1"/>
</dbReference>
<comment type="caution">
    <text evidence="9">The sequence shown here is derived from an EMBL/GenBank/DDBJ whole genome shotgun (WGS) entry which is preliminary data.</text>
</comment>